<evidence type="ECO:0000256" key="7">
    <source>
        <dbReference type="SAM" id="Phobius"/>
    </source>
</evidence>
<evidence type="ECO:0000256" key="2">
    <source>
        <dbReference type="ARBA" id="ARBA00022448"/>
    </source>
</evidence>
<dbReference type="GO" id="GO:0016020">
    <property type="term" value="C:membrane"/>
    <property type="evidence" value="ECO:0007669"/>
    <property type="project" value="UniProtKB-SubCell"/>
</dbReference>
<evidence type="ECO:0000259" key="8">
    <source>
        <dbReference type="PROSITE" id="PS50850"/>
    </source>
</evidence>
<dbReference type="InterPro" id="IPR036259">
    <property type="entry name" value="MFS_trans_sf"/>
</dbReference>
<accession>A0AA48L1W1</accession>
<feature type="transmembrane region" description="Helical" evidence="7">
    <location>
        <begin position="480"/>
        <end position="498"/>
    </location>
</feature>
<protein>
    <recommendedName>
        <fullName evidence="8">Major facilitator superfamily (MFS) profile domain-containing protein</fullName>
    </recommendedName>
</protein>
<evidence type="ECO:0000256" key="4">
    <source>
        <dbReference type="ARBA" id="ARBA00022989"/>
    </source>
</evidence>
<feature type="transmembrane region" description="Helical" evidence="7">
    <location>
        <begin position="629"/>
        <end position="650"/>
    </location>
</feature>
<feature type="transmembrane region" description="Helical" evidence="7">
    <location>
        <begin position="723"/>
        <end position="747"/>
    </location>
</feature>
<dbReference type="GeneID" id="85491464"/>
<evidence type="ECO:0000256" key="3">
    <source>
        <dbReference type="ARBA" id="ARBA00022692"/>
    </source>
</evidence>
<feature type="transmembrane region" description="Helical" evidence="7">
    <location>
        <begin position="518"/>
        <end position="542"/>
    </location>
</feature>
<dbReference type="PROSITE" id="PS50850">
    <property type="entry name" value="MFS"/>
    <property type="match status" value="1"/>
</dbReference>
<dbReference type="InterPro" id="IPR011701">
    <property type="entry name" value="MFS"/>
</dbReference>
<keyword evidence="2" id="KW-0813">Transport</keyword>
<dbReference type="Proteomes" id="UP001233271">
    <property type="component" value="Chromosome 1"/>
</dbReference>
<evidence type="ECO:0000313" key="10">
    <source>
        <dbReference type="Proteomes" id="UP001233271"/>
    </source>
</evidence>
<evidence type="ECO:0000313" key="9">
    <source>
        <dbReference type="EMBL" id="BEI87593.1"/>
    </source>
</evidence>
<dbReference type="PROSITE" id="PS00216">
    <property type="entry name" value="SUGAR_TRANSPORT_1"/>
    <property type="match status" value="1"/>
</dbReference>
<dbReference type="InterPro" id="IPR020846">
    <property type="entry name" value="MFS_dom"/>
</dbReference>
<feature type="transmembrane region" description="Helical" evidence="7">
    <location>
        <begin position="417"/>
        <end position="437"/>
    </location>
</feature>
<dbReference type="EMBL" id="AP028212">
    <property type="protein sequence ID" value="BEI87593.1"/>
    <property type="molecule type" value="Genomic_DNA"/>
</dbReference>
<dbReference type="Gene3D" id="1.20.1250.20">
    <property type="entry name" value="MFS general substrate transporter like domains"/>
    <property type="match status" value="2"/>
</dbReference>
<keyword evidence="5 7" id="KW-0472">Membrane</keyword>
<gene>
    <name evidence="9" type="ORF">CcaverHIS019_0103110</name>
</gene>
<feature type="transmembrane region" description="Helical" evidence="7">
    <location>
        <begin position="359"/>
        <end position="379"/>
    </location>
</feature>
<keyword evidence="3 7" id="KW-0812">Transmembrane</keyword>
<feature type="region of interest" description="Disordered" evidence="6">
    <location>
        <begin position="1"/>
        <end position="39"/>
    </location>
</feature>
<feature type="compositionally biased region" description="Acidic residues" evidence="6">
    <location>
        <begin position="140"/>
        <end position="150"/>
    </location>
</feature>
<comment type="subcellular location">
    <subcellularLocation>
        <location evidence="1">Membrane</location>
        <topology evidence="1">Multi-pass membrane protein</topology>
    </subcellularLocation>
</comment>
<name>A0AA48L1W1_9TREE</name>
<dbReference type="PANTHER" id="PTHR42718:SF9">
    <property type="entry name" value="MAJOR FACILITATOR SUPERFAMILY MULTIDRUG TRANSPORTER MFSC"/>
    <property type="match status" value="1"/>
</dbReference>
<feature type="compositionally biased region" description="Polar residues" evidence="6">
    <location>
        <begin position="15"/>
        <end position="27"/>
    </location>
</feature>
<reference evidence="9" key="1">
    <citation type="journal article" date="2023" name="BMC Genomics">
        <title>Chromosome-level genome assemblies of Cutaneotrichosporon spp. (Trichosporonales, Basidiomycota) reveal imbalanced evolution between nucleotide sequences and chromosome synteny.</title>
        <authorList>
            <person name="Kobayashi Y."/>
            <person name="Kayamori A."/>
            <person name="Aoki K."/>
            <person name="Shiwa Y."/>
            <person name="Matsutani M."/>
            <person name="Fujita N."/>
            <person name="Sugita T."/>
            <person name="Iwasaki W."/>
            <person name="Tanaka N."/>
            <person name="Takashima M."/>
        </authorList>
    </citation>
    <scope>NUCLEOTIDE SEQUENCE</scope>
    <source>
        <strain evidence="9">HIS019</strain>
    </source>
</reference>
<feature type="compositionally biased region" description="Low complexity" evidence="6">
    <location>
        <begin position="28"/>
        <end position="39"/>
    </location>
</feature>
<feature type="region of interest" description="Disordered" evidence="6">
    <location>
        <begin position="64"/>
        <end position="169"/>
    </location>
</feature>
<dbReference type="AlphaFoldDB" id="A0AA48L1W1"/>
<dbReference type="GO" id="GO:0022857">
    <property type="term" value="F:transmembrane transporter activity"/>
    <property type="evidence" value="ECO:0007669"/>
    <property type="project" value="InterPro"/>
</dbReference>
<dbReference type="RefSeq" id="XP_060452859.1">
    <property type="nucleotide sequence ID" value="XM_060598912.1"/>
</dbReference>
<evidence type="ECO:0000256" key="6">
    <source>
        <dbReference type="SAM" id="MobiDB-lite"/>
    </source>
</evidence>
<sequence>MSSQNSPIQFEDRSATPSYKTAQSEANSRASSTSQPASSRSINVFQALALTPVQVPSAAALPPVFTHSRSTTPGVQAAPHTDLSDSSESESEEYMTMEDGSIQIRRRSSARRNSTSRRPSQRSLASPLTRFRGLSAVQPVEDEALDEEEEEKVKPSEVDRPWERETEQSQFEEIMTELSRHVSVEAAAAPVALYTPRSRTGSVSTVRSARARRPSNRRPSTSHVTFPETVVEHDLARRSAKPDLPRIDSEKTLAPSLDADEPKLAKIKSCDSRASHFSTISHGDDPKFSDSEDAEAQARAEEDAAITAAVKTMSRMRKILLGSSMMLTVLISSMSSNAVILTLPSLAADLEIGQVEAQWVSSAYSLAYGCGLLFAGRMADIYGRKYLFLGGLTCTLIFCVISGFMPNLVAICLVRAISGLGLAIATPAGFGILGVTFREEPERTIAFSCFGLGNPVGASIGMLVGGAISGASRQGWQHLYFVLAGLCVIPLALGAWAIPADPKRPAHLPPADKRVDWLGGFLITAALCLFTFSITASGVAPAGWRTPYVPALLVVSVILFTAFGFWERHVERNTTLPPVAKLSMFSRDGWKMTYILLTAFFPFVSIAGWVYLVSLFYQEYMKMTPLGNAIHSLPASICGIFAAVAVMFIVPRMRAPYVLMIGGFLSGVACLIFAAVPADAPYWSGQFVAMLCLPFGADLTVGIGSILMSNLCEDDEQSVGGALFQTATQIASALGICISSLVVSNIAEQKNSLLAGLQNAFGMCTAFAWIVVVIATCTNLRKMGLAKDVGNGRAMH</sequence>
<dbReference type="KEGG" id="ccac:CcaHIS019_0103110"/>
<feature type="domain" description="Major facilitator superfamily (MFS) profile" evidence="8">
    <location>
        <begin position="321"/>
        <end position="783"/>
    </location>
</feature>
<keyword evidence="4 7" id="KW-1133">Transmembrane helix</keyword>
<feature type="transmembrane region" description="Helical" evidence="7">
    <location>
        <begin position="444"/>
        <end position="468"/>
    </location>
</feature>
<dbReference type="InterPro" id="IPR005829">
    <property type="entry name" value="Sugar_transporter_CS"/>
</dbReference>
<dbReference type="SUPFAM" id="SSF103473">
    <property type="entry name" value="MFS general substrate transporter"/>
    <property type="match status" value="2"/>
</dbReference>
<feature type="compositionally biased region" description="Acidic residues" evidence="6">
    <location>
        <begin position="85"/>
        <end position="96"/>
    </location>
</feature>
<organism evidence="9 10">
    <name type="scientific">Cutaneotrichosporon cavernicola</name>
    <dbReference type="NCBI Taxonomy" id="279322"/>
    <lineage>
        <taxon>Eukaryota</taxon>
        <taxon>Fungi</taxon>
        <taxon>Dikarya</taxon>
        <taxon>Basidiomycota</taxon>
        <taxon>Agaricomycotina</taxon>
        <taxon>Tremellomycetes</taxon>
        <taxon>Trichosporonales</taxon>
        <taxon>Trichosporonaceae</taxon>
        <taxon>Cutaneotrichosporon</taxon>
    </lineage>
</organism>
<feature type="compositionally biased region" description="Basic and acidic residues" evidence="6">
    <location>
        <begin position="151"/>
        <end position="167"/>
    </location>
</feature>
<feature type="transmembrane region" description="Helical" evidence="7">
    <location>
        <begin position="319"/>
        <end position="347"/>
    </location>
</feature>
<feature type="region of interest" description="Disordered" evidence="6">
    <location>
        <begin position="202"/>
        <end position="223"/>
    </location>
</feature>
<feature type="transmembrane region" description="Helical" evidence="7">
    <location>
        <begin position="386"/>
        <end position="405"/>
    </location>
</feature>
<proteinExistence type="predicted"/>
<feature type="transmembrane region" description="Helical" evidence="7">
    <location>
        <begin position="753"/>
        <end position="777"/>
    </location>
</feature>
<feature type="transmembrane region" description="Helical" evidence="7">
    <location>
        <begin position="548"/>
        <end position="566"/>
    </location>
</feature>
<dbReference type="PANTHER" id="PTHR42718">
    <property type="entry name" value="MAJOR FACILITATOR SUPERFAMILY MULTIDRUG TRANSPORTER MFSC"/>
    <property type="match status" value="1"/>
</dbReference>
<dbReference type="Pfam" id="PF07690">
    <property type="entry name" value="MFS_1"/>
    <property type="match status" value="1"/>
</dbReference>
<feature type="transmembrane region" description="Helical" evidence="7">
    <location>
        <begin position="657"/>
        <end position="676"/>
    </location>
</feature>
<feature type="transmembrane region" description="Helical" evidence="7">
    <location>
        <begin position="594"/>
        <end position="617"/>
    </location>
</feature>
<keyword evidence="10" id="KW-1185">Reference proteome</keyword>
<feature type="transmembrane region" description="Helical" evidence="7">
    <location>
        <begin position="688"/>
        <end position="711"/>
    </location>
</feature>
<evidence type="ECO:0000256" key="5">
    <source>
        <dbReference type="ARBA" id="ARBA00023136"/>
    </source>
</evidence>
<evidence type="ECO:0000256" key="1">
    <source>
        <dbReference type="ARBA" id="ARBA00004141"/>
    </source>
</evidence>